<dbReference type="OrthoDB" id="5984724at2759"/>
<dbReference type="Proteomes" id="UP001152320">
    <property type="component" value="Chromosome 11"/>
</dbReference>
<evidence type="ECO:0008006" key="3">
    <source>
        <dbReference type="Google" id="ProtNLM"/>
    </source>
</evidence>
<protein>
    <recommendedName>
        <fullName evidence="3">Reverse transcriptase domain-containing protein</fullName>
    </recommendedName>
</protein>
<organism evidence="1 2">
    <name type="scientific">Holothuria leucospilota</name>
    <name type="common">Black long sea cucumber</name>
    <name type="synonym">Mertensiothuria leucospilota</name>
    <dbReference type="NCBI Taxonomy" id="206669"/>
    <lineage>
        <taxon>Eukaryota</taxon>
        <taxon>Metazoa</taxon>
        <taxon>Echinodermata</taxon>
        <taxon>Eleutherozoa</taxon>
        <taxon>Echinozoa</taxon>
        <taxon>Holothuroidea</taxon>
        <taxon>Aspidochirotacea</taxon>
        <taxon>Aspidochirotida</taxon>
        <taxon>Holothuriidae</taxon>
        <taxon>Holothuria</taxon>
    </lineage>
</organism>
<accession>A0A9Q1BVT2</accession>
<dbReference type="PANTHER" id="PTHR47331:SF1">
    <property type="entry name" value="GAG-LIKE PROTEIN"/>
    <property type="match status" value="1"/>
</dbReference>
<evidence type="ECO:0000313" key="2">
    <source>
        <dbReference type="Proteomes" id="UP001152320"/>
    </source>
</evidence>
<name>A0A9Q1BVT2_HOLLE</name>
<dbReference type="SUPFAM" id="SSF56672">
    <property type="entry name" value="DNA/RNA polymerases"/>
    <property type="match status" value="1"/>
</dbReference>
<dbReference type="EMBL" id="JAIZAY010000011">
    <property type="protein sequence ID" value="KAJ8033471.1"/>
    <property type="molecule type" value="Genomic_DNA"/>
</dbReference>
<comment type="caution">
    <text evidence="1">The sequence shown here is derived from an EMBL/GenBank/DDBJ whole genome shotgun (WGS) entry which is preliminary data.</text>
</comment>
<dbReference type="AlphaFoldDB" id="A0A9Q1BVT2"/>
<dbReference type="CDD" id="cd01644">
    <property type="entry name" value="RT_pepA17"/>
    <property type="match status" value="1"/>
</dbReference>
<dbReference type="PANTHER" id="PTHR47331">
    <property type="entry name" value="PHD-TYPE DOMAIN-CONTAINING PROTEIN"/>
    <property type="match status" value="1"/>
</dbReference>
<sequence length="230" mass="26478">MKPEKTRIVFDCASKFQNVSLNDEVYQGPDLTNKLLGVLMRFRQNHIAIMADIRAMFHQVKVSPGDQDVLRFLWWPSNDMSKQPDVYRMGVHLFGGTWSPSCCNYALQRTADDNQEDYHSETIRTVKRNFYVDDCLKSVGNVQDAERLYTELTELLSRGGFVLAKWLSNSPSLMNRIPDEHKCKSAKGVDFSYEALPVERALGICWHVEEDCFSYISLCSRTNLTQNVVY</sequence>
<reference evidence="1" key="1">
    <citation type="submission" date="2021-10" db="EMBL/GenBank/DDBJ databases">
        <title>Tropical sea cucumber genome reveals ecological adaptation and Cuvierian tubules defense mechanism.</title>
        <authorList>
            <person name="Chen T."/>
        </authorList>
    </citation>
    <scope>NUCLEOTIDE SEQUENCE</scope>
    <source>
        <strain evidence="1">Nanhai2018</strain>
        <tissue evidence="1">Muscle</tissue>
    </source>
</reference>
<proteinExistence type="predicted"/>
<gene>
    <name evidence="1" type="ORF">HOLleu_23720</name>
</gene>
<dbReference type="InterPro" id="IPR043502">
    <property type="entry name" value="DNA/RNA_pol_sf"/>
</dbReference>
<keyword evidence="2" id="KW-1185">Reference proteome</keyword>
<evidence type="ECO:0000313" key="1">
    <source>
        <dbReference type="EMBL" id="KAJ8033471.1"/>
    </source>
</evidence>